<evidence type="ECO:0000256" key="1">
    <source>
        <dbReference type="SAM" id="SignalP"/>
    </source>
</evidence>
<name>A0A0H5RQ41_9EUKA</name>
<proteinExistence type="predicted"/>
<dbReference type="EMBL" id="HACM01010377">
    <property type="protein sequence ID" value="CRZ10819.1"/>
    <property type="molecule type" value="Transcribed_RNA"/>
</dbReference>
<keyword evidence="1" id="KW-0732">Signal</keyword>
<feature type="chain" id="PRO_5005224199" evidence="1">
    <location>
        <begin position="18"/>
        <end position="381"/>
    </location>
</feature>
<accession>A0A0H5RQ41</accession>
<reference evidence="2" key="1">
    <citation type="submission" date="2015-04" db="EMBL/GenBank/DDBJ databases">
        <title>The genome sequence of the plant pathogenic Rhizarian Plasmodiophora brassicae reveals insights in its biotrophic life cycle and the origin of chitin synthesis.</title>
        <authorList>
            <person name="Schwelm A."/>
            <person name="Fogelqvist J."/>
            <person name="Knaust A."/>
            <person name="Julke S."/>
            <person name="Lilja T."/>
            <person name="Dhandapani V."/>
            <person name="Bonilla-Rosso G."/>
            <person name="Karlsson M."/>
            <person name="Shevchenko A."/>
            <person name="Choi S.R."/>
            <person name="Kim H.G."/>
            <person name="Park J.Y."/>
            <person name="Lim Y.P."/>
            <person name="Ludwig-Muller J."/>
            <person name="Dixelius C."/>
        </authorList>
    </citation>
    <scope>NUCLEOTIDE SEQUENCE</scope>
    <source>
        <tissue evidence="2">Potato root galls</tissue>
    </source>
</reference>
<evidence type="ECO:0000313" key="2">
    <source>
        <dbReference type="EMBL" id="CRZ10819.1"/>
    </source>
</evidence>
<feature type="signal peptide" evidence="1">
    <location>
        <begin position="1"/>
        <end position="17"/>
    </location>
</feature>
<protein>
    <submittedName>
        <fullName evidence="2">Uncharacterized protein</fullName>
    </submittedName>
</protein>
<organism evidence="2">
    <name type="scientific">Spongospora subterranea</name>
    <dbReference type="NCBI Taxonomy" id="70186"/>
    <lineage>
        <taxon>Eukaryota</taxon>
        <taxon>Sar</taxon>
        <taxon>Rhizaria</taxon>
        <taxon>Endomyxa</taxon>
        <taxon>Phytomyxea</taxon>
        <taxon>Plasmodiophorida</taxon>
        <taxon>Plasmodiophoridae</taxon>
        <taxon>Spongospora</taxon>
    </lineage>
</organism>
<dbReference type="AlphaFoldDB" id="A0A0H5RQ41"/>
<sequence>MSPSLIIISILVAGAYAKHKFIDFIHTQAELIFQDPKMVYCPFTNEPIISDPVHLFIQLDQVLQYKDNLKSQPTVNQVAKDHSETWNDIVEQIRILDEHLSLKSADKDGVLDTYAKAIFSSVVRLLERYDTNVDVAVHNLAFLLTRFATNPEEFLDVTGFPEEDDGIRRPSTSASIPSILLLLEARHYISSHFDYYQQQFESFYSDAGAPMVIGITGKGSTKKDLVQHILGERYLFLITPPLPHHGLYFNVVSRFVDNCRTKWGLPSHVAVNLVAYLSGLDDKHKNYLKSGSNLPAAPSHLKEDPSPSWHPAIPALPRSPSFIELSLPSSSNAHVKDRRSPRVPVSPLLRQMKMTCRSTAHKYESLDDLVKQSQTVPATVC</sequence>